<evidence type="ECO:0000259" key="5">
    <source>
        <dbReference type="Pfam" id="PF22780"/>
    </source>
</evidence>
<sequence length="407" mass="43646">MNKVSVLIVGGGASGMFCAIRLARFGISDVAIVERNDRLGRKLSATGNGQGNVTNENMSAAHYFSSTGSAAGVLQKFGKEQLLRALGDLGGLFGADKTGRVYPASRQASSVTDILRFALSEKSINVLTKTKVTDIVSKKDGFTVKTEQGDLLAECVVLACGGKASPHFGTDGSGYELTKKFGHTCTPLYPSLVQLKTEQTYIRGLKGIRSDCKISLHRFGKGEIFSRRGDVLFTDYGVSGDAIFSASAFARAGDELKIDFLPSFMRDIVLRILAEKMRKYPKMRAEDLLRCVVNSAVGRNILKYCSIPLDAPASEISPKLPQLVDALKGFSLKITGSAGFENAQVTKGGIPMTELDESLMSKKKEGLFLTGELVDIDGECGGYNLQWAFSSGAVAAEGIAKRLGYEI</sequence>
<dbReference type="EMBL" id="DXFX01000093">
    <property type="protein sequence ID" value="HIX08252.1"/>
    <property type="molecule type" value="Genomic_DNA"/>
</dbReference>
<dbReference type="PANTHER" id="PTHR42887:SF2">
    <property type="entry name" value="OS12G0638800 PROTEIN"/>
    <property type="match status" value="1"/>
</dbReference>
<evidence type="ECO:0000256" key="2">
    <source>
        <dbReference type="ARBA" id="ARBA00022630"/>
    </source>
</evidence>
<dbReference type="Gene3D" id="1.10.8.260">
    <property type="entry name" value="HI0933 insert domain-like"/>
    <property type="match status" value="1"/>
</dbReference>
<proteinExistence type="predicted"/>
<dbReference type="Pfam" id="PF03486">
    <property type="entry name" value="HI0933_like"/>
    <property type="match status" value="1"/>
</dbReference>
<dbReference type="InterPro" id="IPR023166">
    <property type="entry name" value="BaiN-like_dom_sf"/>
</dbReference>
<dbReference type="InterPro" id="IPR057661">
    <property type="entry name" value="RsdA/BaiN/AoA(So)_Rossmann"/>
</dbReference>
<dbReference type="PRINTS" id="PR00420">
    <property type="entry name" value="RNGMNOXGNASE"/>
</dbReference>
<dbReference type="PANTHER" id="PTHR42887">
    <property type="entry name" value="OS12G0638800 PROTEIN"/>
    <property type="match status" value="1"/>
</dbReference>
<dbReference type="Gene3D" id="3.50.50.60">
    <property type="entry name" value="FAD/NAD(P)-binding domain"/>
    <property type="match status" value="1"/>
</dbReference>
<evidence type="ECO:0000313" key="7">
    <source>
        <dbReference type="Proteomes" id="UP000824204"/>
    </source>
</evidence>
<evidence type="ECO:0000256" key="3">
    <source>
        <dbReference type="ARBA" id="ARBA00022827"/>
    </source>
</evidence>
<feature type="domain" description="RsdA/BaiN/AoA(So)-like insert" evidence="5">
    <location>
        <begin position="189"/>
        <end position="345"/>
    </location>
</feature>
<comment type="caution">
    <text evidence="6">The sequence shown here is derived from an EMBL/GenBank/DDBJ whole genome shotgun (WGS) entry which is preliminary data.</text>
</comment>
<name>A0A9D1V8U4_9FIRM</name>
<comment type="cofactor">
    <cofactor evidence="1">
        <name>FAD</name>
        <dbReference type="ChEBI" id="CHEBI:57692"/>
    </cofactor>
</comment>
<reference evidence="6" key="1">
    <citation type="journal article" date="2021" name="PeerJ">
        <title>Extensive microbial diversity within the chicken gut microbiome revealed by metagenomics and culture.</title>
        <authorList>
            <person name="Gilroy R."/>
            <person name="Ravi A."/>
            <person name="Getino M."/>
            <person name="Pursley I."/>
            <person name="Horton D.L."/>
            <person name="Alikhan N.F."/>
            <person name="Baker D."/>
            <person name="Gharbi K."/>
            <person name="Hall N."/>
            <person name="Watson M."/>
            <person name="Adriaenssens E.M."/>
            <person name="Foster-Nyarko E."/>
            <person name="Jarju S."/>
            <person name="Secka A."/>
            <person name="Antonio M."/>
            <person name="Oren A."/>
            <person name="Chaudhuri R.R."/>
            <person name="La Ragione R."/>
            <person name="Hildebrand F."/>
            <person name="Pallen M.J."/>
        </authorList>
    </citation>
    <scope>NUCLEOTIDE SEQUENCE</scope>
    <source>
        <strain evidence="6">811</strain>
    </source>
</reference>
<dbReference type="Pfam" id="PF22780">
    <property type="entry name" value="HI0933_like_1st"/>
    <property type="match status" value="1"/>
</dbReference>
<evidence type="ECO:0000256" key="1">
    <source>
        <dbReference type="ARBA" id="ARBA00001974"/>
    </source>
</evidence>
<evidence type="ECO:0000313" key="6">
    <source>
        <dbReference type="EMBL" id="HIX08252.1"/>
    </source>
</evidence>
<protein>
    <submittedName>
        <fullName evidence="6">Aminoacetone oxidase family FAD-binding enzyme</fullName>
    </submittedName>
</protein>
<accession>A0A9D1V8U4</accession>
<evidence type="ECO:0000259" key="4">
    <source>
        <dbReference type="Pfam" id="PF03486"/>
    </source>
</evidence>
<dbReference type="NCBIfam" id="TIGR00275">
    <property type="entry name" value="aminoacetone oxidase family FAD-binding enzyme"/>
    <property type="match status" value="1"/>
</dbReference>
<gene>
    <name evidence="6" type="ORF">H9741_07270</name>
</gene>
<dbReference type="SUPFAM" id="SSF51905">
    <property type="entry name" value="FAD/NAD(P)-binding domain"/>
    <property type="match status" value="1"/>
</dbReference>
<dbReference type="InterPro" id="IPR036188">
    <property type="entry name" value="FAD/NAD-bd_sf"/>
</dbReference>
<dbReference type="InterPro" id="IPR055178">
    <property type="entry name" value="RsdA/BaiN/AoA(So)-like_dom"/>
</dbReference>
<reference evidence="6" key="2">
    <citation type="submission" date="2021-04" db="EMBL/GenBank/DDBJ databases">
        <authorList>
            <person name="Gilroy R."/>
        </authorList>
    </citation>
    <scope>NUCLEOTIDE SEQUENCE</scope>
    <source>
        <strain evidence="6">811</strain>
    </source>
</reference>
<feature type="domain" description="RsdA/BaiN/AoA(So)-like Rossmann fold-like" evidence="4">
    <location>
        <begin position="5"/>
        <end position="397"/>
    </location>
</feature>
<organism evidence="6 7">
    <name type="scientific">Candidatus Borkfalkia faecipullorum</name>
    <dbReference type="NCBI Taxonomy" id="2838510"/>
    <lineage>
        <taxon>Bacteria</taxon>
        <taxon>Bacillati</taxon>
        <taxon>Bacillota</taxon>
        <taxon>Clostridia</taxon>
        <taxon>Christensenellales</taxon>
        <taxon>Christensenellaceae</taxon>
        <taxon>Candidatus Borkfalkia</taxon>
    </lineage>
</organism>
<dbReference type="Gene3D" id="2.40.30.10">
    <property type="entry name" value="Translation factors"/>
    <property type="match status" value="1"/>
</dbReference>
<keyword evidence="2" id="KW-0285">Flavoprotein</keyword>
<dbReference type="InterPro" id="IPR004792">
    <property type="entry name" value="BaiN-like"/>
</dbReference>
<dbReference type="Proteomes" id="UP000824204">
    <property type="component" value="Unassembled WGS sequence"/>
</dbReference>
<dbReference type="SUPFAM" id="SSF160996">
    <property type="entry name" value="HI0933 insert domain-like"/>
    <property type="match status" value="1"/>
</dbReference>
<dbReference type="AlphaFoldDB" id="A0A9D1V8U4"/>
<keyword evidence="3" id="KW-0274">FAD</keyword>